<keyword evidence="8 25" id="KW-0812">Transmembrane</keyword>
<feature type="domain" description="EF-hand" evidence="28">
    <location>
        <begin position="444"/>
        <end position="479"/>
    </location>
</feature>
<keyword evidence="9" id="KW-0519">Myristate</keyword>
<comment type="function">
    <text evidence="25">Potassium transporter.</text>
</comment>
<dbReference type="FunFam" id="1.10.510.10:FF:000056">
    <property type="entry name" value="calcium-dependent protein kinase 1"/>
    <property type="match status" value="1"/>
</dbReference>
<feature type="compositionally biased region" description="Polar residues" evidence="26">
    <location>
        <begin position="1"/>
        <end position="27"/>
    </location>
</feature>
<evidence type="ECO:0000259" key="27">
    <source>
        <dbReference type="PROSITE" id="PS50011"/>
    </source>
</evidence>
<sequence>MGNCSSLPPGENSVQTSNPAHQPTNGVTVLPPHSKPSPPPTKPQFSTSTTAGATPIGRVLGRPLEDVRSTYVFGRELGRGQFGVTYLVTHKATKQQFACKSIATRKLINRDDVEDVRREVQIMYHLTGHRNIVELKGAYEDRHSVNLVMELCAGGELFDRIIAKGHYSERAAANLCRQIVTVVYNCHTMGVMHRDLKPENFLFLGADEASPLKATDFGLSVFFKPGDVFKDLVGSAYYVAPEVLRRNYGAEADIWSCGVILYILLSGVPPFWGENEQSIFDAVLRGHIDFSSDPWPSISSSAKDLVKKMLREDPKERLAANEVLNHPWMREDGDAPDKPLDIAVLTRMKQFRAMNKLKKVALKVIAENLSEEEIRGLKEMFKSMDTDNSGTITYEELKAGLPKLGTKLSESEVRQLMEAADVDGNGTIDYIEFITATMHMNRMEREDHLYKAFEYFDKDKSGYITVEELEQALKKYNMGDEKTIKEIIVEVDTDHDGRINYDEFVERKGQCKDVLLLVYQSFGLVFGPLSISPLYVYKSTFSGRLGHHLSEDAVFGAFSVIFWTLTLLSLFKYVVFMLSISDDGEGGLMALYSLLCRNAKLSLLPNQQAADEELSTYHYPGHSNRSITNSLLRRFIDKHNYAKTCLLLLVLLGACMVISVGVLSPAISVLASIEGLEIQGKNVHKSVVVIIACTLLVVLYVLQHRGSHKVAFLFTPIVILWLLAIALIGVSNIIKWNPGVYQALSPYYIYNFFKVTGKDGWISLGGILLCLTGTEAMFAHLGHFTATSIRVAFSWVIYPCLVLQYMGQAAFLSKNVSAVHMSFYASVPDPFFWPVFVVATLTAIVASQAVISATFTIVKECHAFGCFPRVKIVQTRRWVPGQIFIPELNWVFMLLSLAVTVGFQDTNHIGNAYGVAYMTVTVTSTLLASLVINLAWQKSLLLSVLFILLFGLVEFIYLASFLMRIPKGGWIPLVFSAVYFIIMYVWHYGARKKYLYDLHNKLSMRWILTLGPSLGIIRVPGIGLIYTELATGVPATFTHFLTTLPAFYQVVVFVCIKTVPVPYVPHKERNLIGRIGPKSYRLYRCIIRNGYKDTYKNGDDFENDLVMSIAEFIQMEAEGSERVDGVSEGRLAVVKSSEKFGTRLVMSESSGPEESSSSNPSGIVSSCKSVTLLNLQATYEQESPKLSHRRHVQFELLDTKYKDSQVKEELSELVEAKRVGITYVIGHSHVKAKWNSPFLKKFAVDMAYSFLRKNCRSPAVNLNIPPICLIEVGMSYHV</sequence>
<keyword evidence="30" id="KW-1185">Reference proteome</keyword>
<evidence type="ECO:0000256" key="16">
    <source>
        <dbReference type="ARBA" id="ARBA00022958"/>
    </source>
</evidence>
<keyword evidence="16 25" id="KW-0630">Potassium</keyword>
<dbReference type="SUPFAM" id="SSF56112">
    <property type="entry name" value="Protein kinase-like (PK-like)"/>
    <property type="match status" value="1"/>
</dbReference>
<comment type="catalytic activity">
    <reaction evidence="22">
        <text>L-threonyl-[protein] + ATP = O-phospho-L-threonyl-[protein] + ADP + H(+)</text>
        <dbReference type="Rhea" id="RHEA:46608"/>
        <dbReference type="Rhea" id="RHEA-COMP:11060"/>
        <dbReference type="Rhea" id="RHEA-COMP:11605"/>
        <dbReference type="ChEBI" id="CHEBI:15378"/>
        <dbReference type="ChEBI" id="CHEBI:30013"/>
        <dbReference type="ChEBI" id="CHEBI:30616"/>
        <dbReference type="ChEBI" id="CHEBI:61977"/>
        <dbReference type="ChEBI" id="CHEBI:456216"/>
        <dbReference type="EC" id="2.7.11.1"/>
    </reaction>
</comment>
<evidence type="ECO:0000259" key="28">
    <source>
        <dbReference type="PROSITE" id="PS50222"/>
    </source>
</evidence>
<dbReference type="GO" id="GO:0005886">
    <property type="term" value="C:plasma membrane"/>
    <property type="evidence" value="ECO:0007669"/>
    <property type="project" value="UniProtKB-SubCell"/>
</dbReference>
<reference evidence="29" key="1">
    <citation type="submission" date="2020-03" db="EMBL/GenBank/DDBJ databases">
        <title>A high-quality chromosome-level genome assembly of a woody plant with both climbing and erect habits, Rhamnella rubrinervis.</title>
        <authorList>
            <person name="Lu Z."/>
            <person name="Yang Y."/>
            <person name="Zhu X."/>
            <person name="Sun Y."/>
        </authorList>
    </citation>
    <scope>NUCLEOTIDE SEQUENCE</scope>
    <source>
        <strain evidence="29">BYM</strain>
        <tissue evidence="29">Leaf</tissue>
    </source>
</reference>
<feature type="transmembrane region" description="Helical" evidence="25">
    <location>
        <begin position="879"/>
        <end position="903"/>
    </location>
</feature>
<evidence type="ECO:0000256" key="15">
    <source>
        <dbReference type="ARBA" id="ARBA00022840"/>
    </source>
</evidence>
<dbReference type="InterPro" id="IPR053952">
    <property type="entry name" value="K_trans_C"/>
</dbReference>
<feature type="transmembrane region" description="Helical" evidence="25">
    <location>
        <begin position="710"/>
        <end position="734"/>
    </location>
</feature>
<dbReference type="CDD" id="cd05117">
    <property type="entry name" value="STKc_CAMK"/>
    <property type="match status" value="1"/>
</dbReference>
<feature type="domain" description="EF-hand" evidence="28">
    <location>
        <begin position="372"/>
        <end position="407"/>
    </location>
</feature>
<name>A0A8K0MK98_9ROSA</name>
<accession>A0A8K0MK98</accession>
<dbReference type="PROSITE" id="PS00108">
    <property type="entry name" value="PROTEIN_KINASE_ST"/>
    <property type="match status" value="1"/>
</dbReference>
<evidence type="ECO:0000256" key="23">
    <source>
        <dbReference type="ARBA" id="ARBA00048679"/>
    </source>
</evidence>
<evidence type="ECO:0000256" key="4">
    <source>
        <dbReference type="ARBA" id="ARBA00022527"/>
    </source>
</evidence>
<feature type="transmembrane region" description="Helical" evidence="25">
    <location>
        <begin position="555"/>
        <end position="575"/>
    </location>
</feature>
<keyword evidence="19 25" id="KW-0472">Membrane</keyword>
<dbReference type="Gene3D" id="1.10.238.10">
    <property type="entry name" value="EF-hand"/>
    <property type="match status" value="2"/>
</dbReference>
<feature type="transmembrane region" description="Helical" evidence="25">
    <location>
        <begin position="1046"/>
        <end position="1064"/>
    </location>
</feature>
<keyword evidence="17 25" id="KW-1133">Transmembrane helix</keyword>
<evidence type="ECO:0000256" key="26">
    <source>
        <dbReference type="SAM" id="MobiDB-lite"/>
    </source>
</evidence>
<feature type="transmembrane region" description="Helical" evidence="25">
    <location>
        <begin position="641"/>
        <end position="663"/>
    </location>
</feature>
<dbReference type="InterPro" id="IPR011009">
    <property type="entry name" value="Kinase-like_dom_sf"/>
</dbReference>
<dbReference type="Pfam" id="PF22776">
    <property type="entry name" value="K_trans_C"/>
    <property type="match status" value="1"/>
</dbReference>
<feature type="transmembrane region" description="Helical" evidence="25">
    <location>
        <begin position="1006"/>
        <end position="1026"/>
    </location>
</feature>
<keyword evidence="12 24" id="KW-0547">Nucleotide-binding</keyword>
<dbReference type="InterPro" id="IPR053951">
    <property type="entry name" value="K_trans_N"/>
</dbReference>
<dbReference type="InterPro" id="IPR018247">
    <property type="entry name" value="EF_Hand_1_Ca_BS"/>
</dbReference>
<dbReference type="NCBIfam" id="TIGR00794">
    <property type="entry name" value="kup"/>
    <property type="match status" value="1"/>
</dbReference>
<keyword evidence="20" id="KW-0449">Lipoprotein</keyword>
<evidence type="ECO:0000256" key="14">
    <source>
        <dbReference type="ARBA" id="ARBA00022837"/>
    </source>
</evidence>
<keyword evidence="5 25" id="KW-0633">Potassium transport</keyword>
<comment type="similarity">
    <text evidence="2 25">Belongs to the HAK/KUP transporter (TC 2.A.72.3) family.</text>
</comment>
<keyword evidence="15 24" id="KW-0067">ATP-binding</keyword>
<dbReference type="Pfam" id="PF13499">
    <property type="entry name" value="EF-hand_7"/>
    <property type="match status" value="2"/>
</dbReference>
<dbReference type="Gene3D" id="3.30.200.20">
    <property type="entry name" value="Phosphorylase Kinase, domain 1"/>
    <property type="match status" value="1"/>
</dbReference>
<evidence type="ECO:0000256" key="12">
    <source>
        <dbReference type="ARBA" id="ARBA00022741"/>
    </source>
</evidence>
<feature type="transmembrane region" description="Helical" evidence="25">
    <location>
        <begin position="791"/>
        <end position="811"/>
    </location>
</feature>
<comment type="subcellular location">
    <subcellularLocation>
        <location evidence="1">Cell membrane</location>
        <topology evidence="1">Multi-pass membrane protein</topology>
    </subcellularLocation>
    <subcellularLocation>
        <location evidence="25">Membrane</location>
        <topology evidence="25">Multi-pass membrane protein</topology>
    </subcellularLocation>
</comment>
<evidence type="ECO:0000256" key="21">
    <source>
        <dbReference type="ARBA" id="ARBA00024334"/>
    </source>
</evidence>
<feature type="region of interest" description="Disordered" evidence="26">
    <location>
        <begin position="1"/>
        <end position="58"/>
    </location>
</feature>
<gene>
    <name evidence="29" type="ORF">FNV43_RR09353</name>
</gene>
<evidence type="ECO:0000256" key="1">
    <source>
        <dbReference type="ARBA" id="ARBA00004651"/>
    </source>
</evidence>
<evidence type="ECO:0000256" key="11">
    <source>
        <dbReference type="ARBA" id="ARBA00022737"/>
    </source>
</evidence>
<evidence type="ECO:0000313" key="30">
    <source>
        <dbReference type="Proteomes" id="UP000796880"/>
    </source>
</evidence>
<evidence type="ECO:0000256" key="19">
    <source>
        <dbReference type="ARBA" id="ARBA00023136"/>
    </source>
</evidence>
<dbReference type="InterPro" id="IPR003855">
    <property type="entry name" value="K+_transporter"/>
</dbReference>
<dbReference type="Proteomes" id="UP000796880">
    <property type="component" value="Unassembled WGS sequence"/>
</dbReference>
<dbReference type="Pfam" id="PF02705">
    <property type="entry name" value="K_trans"/>
    <property type="match status" value="1"/>
</dbReference>
<dbReference type="PROSITE" id="PS00018">
    <property type="entry name" value="EF_HAND_1"/>
    <property type="match status" value="4"/>
</dbReference>
<protein>
    <recommendedName>
        <fullName evidence="25">Potassium transporter</fullName>
    </recommendedName>
</protein>
<dbReference type="SMART" id="SM00054">
    <property type="entry name" value="EFh"/>
    <property type="match status" value="4"/>
</dbReference>
<keyword evidence="13" id="KW-0418">Kinase</keyword>
<evidence type="ECO:0000256" key="3">
    <source>
        <dbReference type="ARBA" id="ARBA00022448"/>
    </source>
</evidence>
<dbReference type="InterPro" id="IPR000719">
    <property type="entry name" value="Prot_kinase_dom"/>
</dbReference>
<feature type="domain" description="EF-hand" evidence="28">
    <location>
        <begin position="408"/>
        <end position="443"/>
    </location>
</feature>
<keyword evidence="18 25" id="KW-0406">Ion transport</keyword>
<dbReference type="InterPro" id="IPR017441">
    <property type="entry name" value="Protein_kinase_ATP_BS"/>
</dbReference>
<comment type="caution">
    <text evidence="29">The sequence shown here is derived from an EMBL/GenBank/DDBJ whole genome shotgun (WGS) entry which is preliminary data.</text>
</comment>
<evidence type="ECO:0000256" key="20">
    <source>
        <dbReference type="ARBA" id="ARBA00023288"/>
    </source>
</evidence>
<evidence type="ECO:0000256" key="17">
    <source>
        <dbReference type="ARBA" id="ARBA00022989"/>
    </source>
</evidence>
<dbReference type="FunFam" id="3.30.200.20:FF:000004">
    <property type="entry name" value="Calcium-dependent protein kinase 1"/>
    <property type="match status" value="1"/>
</dbReference>
<feature type="transmembrane region" description="Helical" evidence="25">
    <location>
        <begin position="831"/>
        <end position="858"/>
    </location>
</feature>
<evidence type="ECO:0000256" key="8">
    <source>
        <dbReference type="ARBA" id="ARBA00022692"/>
    </source>
</evidence>
<dbReference type="GO" id="GO:0015079">
    <property type="term" value="F:potassium ion transmembrane transporter activity"/>
    <property type="evidence" value="ECO:0007669"/>
    <property type="project" value="UniProtKB-UniRule"/>
</dbReference>
<dbReference type="FunFam" id="1.10.238.10:FF:000015">
    <property type="entry name" value="Calcium-dependent protein kinase 1"/>
    <property type="match status" value="1"/>
</dbReference>
<dbReference type="PANTHER" id="PTHR30540:SF108">
    <property type="entry name" value="POTASSIUM TRANSPORTER 3"/>
    <property type="match status" value="1"/>
</dbReference>
<dbReference type="PROSITE" id="PS00107">
    <property type="entry name" value="PROTEIN_KINASE_ATP"/>
    <property type="match status" value="1"/>
</dbReference>
<evidence type="ECO:0000256" key="6">
    <source>
        <dbReference type="ARBA" id="ARBA00022553"/>
    </source>
</evidence>
<evidence type="ECO:0000256" key="18">
    <source>
        <dbReference type="ARBA" id="ARBA00023065"/>
    </source>
</evidence>
<feature type="domain" description="EF-hand" evidence="28">
    <location>
        <begin position="480"/>
        <end position="514"/>
    </location>
</feature>
<comment type="caution">
    <text evidence="25">Lacks conserved residue(s) required for the propagation of feature annotation.</text>
</comment>
<dbReference type="InterPro" id="IPR011992">
    <property type="entry name" value="EF-hand-dom_pair"/>
</dbReference>
<feature type="transmembrane region" description="Helical" evidence="25">
    <location>
        <begin position="969"/>
        <end position="986"/>
    </location>
</feature>
<evidence type="ECO:0000256" key="2">
    <source>
        <dbReference type="ARBA" id="ARBA00008440"/>
    </source>
</evidence>
<dbReference type="GO" id="GO:0004674">
    <property type="term" value="F:protein serine/threonine kinase activity"/>
    <property type="evidence" value="ECO:0007669"/>
    <property type="project" value="UniProtKB-KW"/>
</dbReference>
<proteinExistence type="inferred from homology"/>
<dbReference type="GO" id="GO:0005524">
    <property type="term" value="F:ATP binding"/>
    <property type="evidence" value="ECO:0007669"/>
    <property type="project" value="UniProtKB-UniRule"/>
</dbReference>
<feature type="binding site" evidence="24">
    <location>
        <position position="100"/>
    </location>
    <ligand>
        <name>ATP</name>
        <dbReference type="ChEBI" id="CHEBI:30616"/>
    </ligand>
</feature>
<comment type="similarity">
    <text evidence="21">Belongs to the protein kinase superfamily. Ser/Thr protein kinase family. CDPK subfamily.</text>
</comment>
<comment type="catalytic activity">
    <reaction evidence="23">
        <text>L-seryl-[protein] + ATP = O-phospho-L-seryl-[protein] + ADP + H(+)</text>
        <dbReference type="Rhea" id="RHEA:17989"/>
        <dbReference type="Rhea" id="RHEA-COMP:9863"/>
        <dbReference type="Rhea" id="RHEA-COMP:11604"/>
        <dbReference type="ChEBI" id="CHEBI:15378"/>
        <dbReference type="ChEBI" id="CHEBI:29999"/>
        <dbReference type="ChEBI" id="CHEBI:30616"/>
        <dbReference type="ChEBI" id="CHEBI:83421"/>
        <dbReference type="ChEBI" id="CHEBI:456216"/>
        <dbReference type="EC" id="2.7.11.1"/>
    </reaction>
</comment>
<dbReference type="EMBL" id="VOIH02000004">
    <property type="protein sequence ID" value="KAF3448640.1"/>
    <property type="molecule type" value="Genomic_DNA"/>
</dbReference>
<dbReference type="SUPFAM" id="SSF47473">
    <property type="entry name" value="EF-hand"/>
    <property type="match status" value="1"/>
</dbReference>
<dbReference type="InterPro" id="IPR008271">
    <property type="entry name" value="Ser/Thr_kinase_AS"/>
</dbReference>
<dbReference type="OrthoDB" id="504708at2759"/>
<dbReference type="PANTHER" id="PTHR30540">
    <property type="entry name" value="OSMOTIC STRESS POTASSIUM TRANSPORTER"/>
    <property type="match status" value="1"/>
</dbReference>
<evidence type="ECO:0000256" key="24">
    <source>
        <dbReference type="PROSITE-ProRule" id="PRU10141"/>
    </source>
</evidence>
<dbReference type="PROSITE" id="PS50222">
    <property type="entry name" value="EF_HAND_2"/>
    <property type="match status" value="4"/>
</dbReference>
<keyword evidence="14" id="KW-0106">Calcium</keyword>
<feature type="transmembrane region" description="Helical" evidence="25">
    <location>
        <begin position="760"/>
        <end position="779"/>
    </location>
</feature>
<dbReference type="Gene3D" id="1.10.510.10">
    <property type="entry name" value="Transferase(Phosphotransferase) domain 1"/>
    <property type="match status" value="1"/>
</dbReference>
<dbReference type="Pfam" id="PF00069">
    <property type="entry name" value="Pkinase"/>
    <property type="match status" value="1"/>
</dbReference>
<evidence type="ECO:0000256" key="25">
    <source>
        <dbReference type="RuleBase" id="RU321113"/>
    </source>
</evidence>
<keyword evidence="6" id="KW-0597">Phosphoprotein</keyword>
<evidence type="ECO:0000256" key="9">
    <source>
        <dbReference type="ARBA" id="ARBA00022707"/>
    </source>
</evidence>
<keyword evidence="10" id="KW-0479">Metal-binding</keyword>
<evidence type="ECO:0000256" key="13">
    <source>
        <dbReference type="ARBA" id="ARBA00022777"/>
    </source>
</evidence>
<evidence type="ECO:0000313" key="29">
    <source>
        <dbReference type="EMBL" id="KAF3448640.1"/>
    </source>
</evidence>
<keyword evidence="11" id="KW-0677">Repeat</keyword>
<dbReference type="SMART" id="SM00220">
    <property type="entry name" value="S_TKc"/>
    <property type="match status" value="1"/>
</dbReference>
<feature type="compositionally biased region" description="Pro residues" evidence="26">
    <location>
        <begin position="33"/>
        <end position="42"/>
    </location>
</feature>
<organism evidence="29 30">
    <name type="scientific">Rhamnella rubrinervis</name>
    <dbReference type="NCBI Taxonomy" id="2594499"/>
    <lineage>
        <taxon>Eukaryota</taxon>
        <taxon>Viridiplantae</taxon>
        <taxon>Streptophyta</taxon>
        <taxon>Embryophyta</taxon>
        <taxon>Tracheophyta</taxon>
        <taxon>Spermatophyta</taxon>
        <taxon>Magnoliopsida</taxon>
        <taxon>eudicotyledons</taxon>
        <taxon>Gunneridae</taxon>
        <taxon>Pentapetalae</taxon>
        <taxon>rosids</taxon>
        <taxon>fabids</taxon>
        <taxon>Rosales</taxon>
        <taxon>Rhamnaceae</taxon>
        <taxon>rhamnoid group</taxon>
        <taxon>Rhamneae</taxon>
        <taxon>Rhamnella</taxon>
    </lineage>
</organism>
<keyword evidence="4" id="KW-0723">Serine/threonine-protein kinase</keyword>
<evidence type="ECO:0000256" key="7">
    <source>
        <dbReference type="ARBA" id="ARBA00022679"/>
    </source>
</evidence>
<dbReference type="AlphaFoldDB" id="A0A8K0MK98"/>
<feature type="transmembrane region" description="Helical" evidence="25">
    <location>
        <begin position="915"/>
        <end position="936"/>
    </location>
</feature>
<evidence type="ECO:0000256" key="5">
    <source>
        <dbReference type="ARBA" id="ARBA00022538"/>
    </source>
</evidence>
<keyword evidence="7" id="KW-0808">Transferase</keyword>
<dbReference type="PROSITE" id="PS50011">
    <property type="entry name" value="PROTEIN_KINASE_DOM"/>
    <property type="match status" value="1"/>
</dbReference>
<dbReference type="InterPro" id="IPR002048">
    <property type="entry name" value="EF_hand_dom"/>
</dbReference>
<dbReference type="GO" id="GO:0005509">
    <property type="term" value="F:calcium ion binding"/>
    <property type="evidence" value="ECO:0007669"/>
    <property type="project" value="InterPro"/>
</dbReference>
<feature type="domain" description="Protein kinase" evidence="27">
    <location>
        <begin position="71"/>
        <end position="329"/>
    </location>
</feature>
<evidence type="ECO:0000256" key="22">
    <source>
        <dbReference type="ARBA" id="ARBA00047899"/>
    </source>
</evidence>
<feature type="transmembrane region" description="Helical" evidence="25">
    <location>
        <begin position="683"/>
        <end position="703"/>
    </location>
</feature>
<evidence type="ECO:0000256" key="10">
    <source>
        <dbReference type="ARBA" id="ARBA00022723"/>
    </source>
</evidence>
<feature type="transmembrane region" description="Helical" evidence="25">
    <location>
        <begin position="943"/>
        <end position="963"/>
    </location>
</feature>
<keyword evidence="3" id="KW-0813">Transport</keyword>